<organism evidence="1 2">
    <name type="scientific">Daphnia magna</name>
    <dbReference type="NCBI Taxonomy" id="35525"/>
    <lineage>
        <taxon>Eukaryota</taxon>
        <taxon>Metazoa</taxon>
        <taxon>Ecdysozoa</taxon>
        <taxon>Arthropoda</taxon>
        <taxon>Crustacea</taxon>
        <taxon>Branchiopoda</taxon>
        <taxon>Diplostraca</taxon>
        <taxon>Cladocera</taxon>
        <taxon>Anomopoda</taxon>
        <taxon>Daphniidae</taxon>
        <taxon>Daphnia</taxon>
    </lineage>
</organism>
<dbReference type="Proteomes" id="UP000076858">
    <property type="component" value="Unassembled WGS sequence"/>
</dbReference>
<dbReference type="EMBL" id="LRGB01000399">
    <property type="protein sequence ID" value="KZS19246.1"/>
    <property type="molecule type" value="Genomic_DNA"/>
</dbReference>
<accession>A0A0P5W1D9</accession>
<name>A0A0P5W1D9_9CRUS</name>
<evidence type="ECO:0000313" key="1">
    <source>
        <dbReference type="EMBL" id="KZS19246.1"/>
    </source>
</evidence>
<gene>
    <name evidence="1" type="ORF">APZ42_014380</name>
</gene>
<comment type="caution">
    <text evidence="1">The sequence shown here is derived from an EMBL/GenBank/DDBJ whole genome shotgun (WGS) entry which is preliminary data.</text>
</comment>
<reference evidence="1 2" key="1">
    <citation type="submission" date="2016-03" db="EMBL/GenBank/DDBJ databases">
        <title>EvidentialGene: Evidence-directed Construction of Genes on Genomes.</title>
        <authorList>
            <person name="Gilbert D.G."/>
            <person name="Choi J.-H."/>
            <person name="Mockaitis K."/>
            <person name="Colbourne J."/>
            <person name="Pfrender M."/>
        </authorList>
    </citation>
    <scope>NUCLEOTIDE SEQUENCE [LARGE SCALE GENOMIC DNA]</scope>
    <source>
        <strain evidence="1 2">Xinb3</strain>
        <tissue evidence="1">Complete organism</tissue>
    </source>
</reference>
<proteinExistence type="predicted"/>
<sequence length="113" mass="10849">MNKAIFVVLFLAMVGSAFGRPQQNPFRPGGNFQFGGNRPGGVFPGQTLFNGGNAAGFGSGAVQPGGGQVIGTGTGIANPGPGGFGVALGVGGAVASPVGNFALGQGESISIGK</sequence>
<protein>
    <submittedName>
        <fullName evidence="1">Uncharacterized protein</fullName>
    </submittedName>
</protein>
<keyword evidence="2" id="KW-1185">Reference proteome</keyword>
<evidence type="ECO:0000313" key="2">
    <source>
        <dbReference type="Proteomes" id="UP000076858"/>
    </source>
</evidence>
<dbReference type="AlphaFoldDB" id="A0A0P5W1D9"/>